<feature type="compositionally biased region" description="Basic and acidic residues" evidence="2">
    <location>
        <begin position="275"/>
        <end position="293"/>
    </location>
</feature>
<evidence type="ECO:0000256" key="1">
    <source>
        <dbReference type="ARBA" id="ARBA00023027"/>
    </source>
</evidence>
<dbReference type="AlphaFoldDB" id="A0A2N9GT50"/>
<dbReference type="SUPFAM" id="SSF52200">
    <property type="entry name" value="Toll/Interleukin receptor TIR domain"/>
    <property type="match status" value="1"/>
</dbReference>
<dbReference type="PANTHER" id="PTHR11017">
    <property type="entry name" value="LEUCINE-RICH REPEAT-CONTAINING PROTEIN"/>
    <property type="match status" value="1"/>
</dbReference>
<feature type="domain" description="TIR" evidence="3">
    <location>
        <begin position="17"/>
        <end position="185"/>
    </location>
</feature>
<dbReference type="InterPro" id="IPR035897">
    <property type="entry name" value="Toll_tir_struct_dom_sf"/>
</dbReference>
<feature type="region of interest" description="Disordered" evidence="2">
    <location>
        <begin position="230"/>
        <end position="293"/>
    </location>
</feature>
<dbReference type="PROSITE" id="PS50104">
    <property type="entry name" value="TIR"/>
    <property type="match status" value="1"/>
</dbReference>
<dbReference type="Gene3D" id="3.40.50.10140">
    <property type="entry name" value="Toll/interleukin-1 receptor homology (TIR) domain"/>
    <property type="match status" value="1"/>
</dbReference>
<dbReference type="FunFam" id="3.40.50.10140:FF:000007">
    <property type="entry name" value="Disease resistance protein (TIR-NBS-LRR class)"/>
    <property type="match status" value="1"/>
</dbReference>
<protein>
    <recommendedName>
        <fullName evidence="3">TIR domain-containing protein</fullName>
    </recommendedName>
</protein>
<evidence type="ECO:0000256" key="2">
    <source>
        <dbReference type="SAM" id="MobiDB-lite"/>
    </source>
</evidence>
<dbReference type="Pfam" id="PF01582">
    <property type="entry name" value="TIR"/>
    <property type="match status" value="1"/>
</dbReference>
<evidence type="ECO:0000313" key="4">
    <source>
        <dbReference type="EMBL" id="SPD02755.1"/>
    </source>
</evidence>
<accession>A0A2N9GT50</accession>
<dbReference type="EMBL" id="OIVN01002335">
    <property type="protein sequence ID" value="SPD02755.1"/>
    <property type="molecule type" value="Genomic_DNA"/>
</dbReference>
<reference evidence="4" key="1">
    <citation type="submission" date="2018-02" db="EMBL/GenBank/DDBJ databases">
        <authorList>
            <person name="Cohen D.B."/>
            <person name="Kent A.D."/>
        </authorList>
    </citation>
    <scope>NUCLEOTIDE SEQUENCE</scope>
</reference>
<gene>
    <name evidence="4" type="ORF">FSB_LOCUS30637</name>
</gene>
<feature type="compositionally biased region" description="Basic and acidic residues" evidence="2">
    <location>
        <begin position="230"/>
        <end position="240"/>
    </location>
</feature>
<organism evidence="4">
    <name type="scientific">Fagus sylvatica</name>
    <name type="common">Beechnut</name>
    <dbReference type="NCBI Taxonomy" id="28930"/>
    <lineage>
        <taxon>Eukaryota</taxon>
        <taxon>Viridiplantae</taxon>
        <taxon>Streptophyta</taxon>
        <taxon>Embryophyta</taxon>
        <taxon>Tracheophyta</taxon>
        <taxon>Spermatophyta</taxon>
        <taxon>Magnoliopsida</taxon>
        <taxon>eudicotyledons</taxon>
        <taxon>Gunneridae</taxon>
        <taxon>Pentapetalae</taxon>
        <taxon>rosids</taxon>
        <taxon>fabids</taxon>
        <taxon>Fagales</taxon>
        <taxon>Fagaceae</taxon>
        <taxon>Fagus</taxon>
    </lineage>
</organism>
<feature type="compositionally biased region" description="Basic residues" evidence="2">
    <location>
        <begin position="241"/>
        <end position="254"/>
    </location>
</feature>
<dbReference type="GO" id="GO:0007165">
    <property type="term" value="P:signal transduction"/>
    <property type="evidence" value="ECO:0007669"/>
    <property type="project" value="InterPro"/>
</dbReference>
<dbReference type="SMART" id="SM00255">
    <property type="entry name" value="TIR"/>
    <property type="match status" value="1"/>
</dbReference>
<keyword evidence="1" id="KW-0520">NAD</keyword>
<evidence type="ECO:0000259" key="3">
    <source>
        <dbReference type="PROSITE" id="PS50104"/>
    </source>
</evidence>
<dbReference type="InterPro" id="IPR044974">
    <property type="entry name" value="Disease_R_plants"/>
</dbReference>
<proteinExistence type="predicted"/>
<dbReference type="GO" id="GO:0006952">
    <property type="term" value="P:defense response"/>
    <property type="evidence" value="ECO:0007669"/>
    <property type="project" value="InterPro"/>
</dbReference>
<dbReference type="PANTHER" id="PTHR11017:SF479">
    <property type="entry name" value="DISEASE RESISTANCE PROTEIN (TIR-NBS-LRR CLASS) FAMILY"/>
    <property type="match status" value="1"/>
</dbReference>
<dbReference type="InterPro" id="IPR000157">
    <property type="entry name" value="TIR_dom"/>
</dbReference>
<sequence>MALQKTCSSSSSSTQTCTYEVFVSFSGKDTRSSFTDHLFAALEQSGIRTFRDDRELERGKVIWTELEKAIETSTIAVIVFSENYAASGWCLNELEKIMECERRLQQIVLPVFYHVDPSDVRNQKGSLEKAFAKHNKDRVGECKVARWRAALTKAASLSGWDLPNVAHRSEAELIQKIIGEISKKLNWGGIWAIGGIRKTTIAKAINFCNQLQRKFQGSHFFEDVREIAKPKTHHHAEIGKPKTHHHAKIGKPKPRSANPHPDRRKPTLEGQDQGRAQRREGKKMEERERNRAK</sequence>
<name>A0A2N9GT50_FAGSY</name>